<accession>A0A2W5L400</accession>
<gene>
    <name evidence="1" type="ORF">DI569_02680</name>
</gene>
<sequence length="135" mass="15461">MSTMRTYEEHICKSARDESKGGEMVYRKGERPVVKEVAPYTPEHPVARWIADGDSWVMAWVGQMTTPWPVISRKTGIPMERIEELDDGEEPTDEEVEKLAALWWTTPTGLRKSIDDARPAMEARRKRLASIMKGE</sequence>
<organism evidence="1 2">
    <name type="scientific">Sphingopyxis macrogoltabida</name>
    <name type="common">Sphingomonas macrogoltabidus</name>
    <dbReference type="NCBI Taxonomy" id="33050"/>
    <lineage>
        <taxon>Bacteria</taxon>
        <taxon>Pseudomonadati</taxon>
        <taxon>Pseudomonadota</taxon>
        <taxon>Alphaproteobacteria</taxon>
        <taxon>Sphingomonadales</taxon>
        <taxon>Sphingomonadaceae</taxon>
        <taxon>Sphingopyxis</taxon>
    </lineage>
</organism>
<reference evidence="1 2" key="1">
    <citation type="submission" date="2017-08" db="EMBL/GenBank/DDBJ databases">
        <title>Infants hospitalized years apart are colonized by the same room-sourced microbial strains.</title>
        <authorList>
            <person name="Brooks B."/>
            <person name="Olm M.R."/>
            <person name="Firek B.A."/>
            <person name="Baker R."/>
            <person name="Thomas B.C."/>
            <person name="Morowitz M.J."/>
            <person name="Banfield J.F."/>
        </authorList>
    </citation>
    <scope>NUCLEOTIDE SEQUENCE [LARGE SCALE GENOMIC DNA]</scope>
    <source>
        <strain evidence="1">S2_005_003_R2_47</strain>
    </source>
</reference>
<comment type="caution">
    <text evidence="1">The sequence shown here is derived from an EMBL/GenBank/DDBJ whole genome shotgun (WGS) entry which is preliminary data.</text>
</comment>
<dbReference type="EMBL" id="QFPJ01000004">
    <property type="protein sequence ID" value="PZQ23896.1"/>
    <property type="molecule type" value="Genomic_DNA"/>
</dbReference>
<dbReference type="Proteomes" id="UP000248597">
    <property type="component" value="Unassembled WGS sequence"/>
</dbReference>
<proteinExistence type="predicted"/>
<evidence type="ECO:0000313" key="1">
    <source>
        <dbReference type="EMBL" id="PZQ23896.1"/>
    </source>
</evidence>
<protein>
    <submittedName>
        <fullName evidence="1">Uncharacterized protein</fullName>
    </submittedName>
</protein>
<name>A0A2W5L400_SPHMC</name>
<dbReference type="AlphaFoldDB" id="A0A2W5L400"/>
<evidence type="ECO:0000313" key="2">
    <source>
        <dbReference type="Proteomes" id="UP000248597"/>
    </source>
</evidence>